<dbReference type="Proteomes" id="UP001324634">
    <property type="component" value="Chromosome"/>
</dbReference>
<reference evidence="6 7" key="1">
    <citation type="submission" date="2023-11" db="EMBL/GenBank/DDBJ databases">
        <title>Peredibacter starrii A3.12.</title>
        <authorList>
            <person name="Mitchell R.J."/>
        </authorList>
    </citation>
    <scope>NUCLEOTIDE SEQUENCE [LARGE SCALE GENOMIC DNA]</scope>
    <source>
        <strain evidence="6 7">A3.12</strain>
    </source>
</reference>
<dbReference type="InterPro" id="IPR036565">
    <property type="entry name" value="Mur-like_cat_sf"/>
</dbReference>
<dbReference type="KEGG" id="psti:SOO65_01810"/>
<dbReference type="EC" id="6.3.2.10" evidence="6"/>
<keyword evidence="1 6" id="KW-0436">Ligase</keyword>
<dbReference type="Gene3D" id="3.90.190.20">
    <property type="entry name" value="Mur ligase, C-terminal domain"/>
    <property type="match status" value="1"/>
</dbReference>
<evidence type="ECO:0000256" key="1">
    <source>
        <dbReference type="ARBA" id="ARBA00022598"/>
    </source>
</evidence>
<evidence type="ECO:0000259" key="4">
    <source>
        <dbReference type="Pfam" id="PF02875"/>
    </source>
</evidence>
<evidence type="ECO:0000256" key="3">
    <source>
        <dbReference type="ARBA" id="ARBA00022840"/>
    </source>
</evidence>
<dbReference type="Pfam" id="PF02875">
    <property type="entry name" value="Mur_ligase_C"/>
    <property type="match status" value="1"/>
</dbReference>
<dbReference type="AlphaFoldDB" id="A0AAX4HQ61"/>
<accession>A0AAX4HQ61</accession>
<dbReference type="InterPro" id="IPR051046">
    <property type="entry name" value="MurCDEF_CellWall_CoF430Synth"/>
</dbReference>
<evidence type="ECO:0000313" key="7">
    <source>
        <dbReference type="Proteomes" id="UP001324634"/>
    </source>
</evidence>
<dbReference type="Pfam" id="PF08245">
    <property type="entry name" value="Mur_ligase_M"/>
    <property type="match status" value="1"/>
</dbReference>
<dbReference type="SUPFAM" id="SSF53623">
    <property type="entry name" value="MurD-like peptide ligases, catalytic domain"/>
    <property type="match status" value="1"/>
</dbReference>
<proteinExistence type="predicted"/>
<evidence type="ECO:0000259" key="5">
    <source>
        <dbReference type="Pfam" id="PF08245"/>
    </source>
</evidence>
<keyword evidence="3" id="KW-0067">ATP-binding</keyword>
<dbReference type="RefSeq" id="WP_321396003.1">
    <property type="nucleotide sequence ID" value="NZ_CP139487.1"/>
</dbReference>
<dbReference type="GO" id="GO:0005524">
    <property type="term" value="F:ATP binding"/>
    <property type="evidence" value="ECO:0007669"/>
    <property type="project" value="UniProtKB-KW"/>
</dbReference>
<dbReference type="InterPro" id="IPR036615">
    <property type="entry name" value="Mur_ligase_C_dom_sf"/>
</dbReference>
<evidence type="ECO:0000313" key="6">
    <source>
        <dbReference type="EMBL" id="WPU65473.1"/>
    </source>
</evidence>
<keyword evidence="7" id="KW-1185">Reference proteome</keyword>
<sequence>MINLSLLKRCPSLKGEVLTSHTHLPFITDTRKYHHPSAFVAIPGVKTNPLDVLTELLGKGCPLVIFQDDATNQAKVKELQKQFPKTQFVPCTDSVTFLQEATHEHIKEWKSKSPKNTVFAISGSNGKTTHKEMLSFILKTVMPGKIVATEKNNNNHLGVPLTLLNVTDETEMVVLELGSNHPGEIKVLCDIAEPNAGLTTNIGATHLEFFGTEEKVFEEEAYLYHAVKSVTKGSGFYLINIDDKFLKSLEPFAGAVTYGESSSAMARISYVENGAGIHFKGQELMGFNSHITGKHNKLNLITCLFIATHFYPSLKQKFIEAAAEFRPTKNRSEWIQFEGRSVYLDAYNANPSSMKAALLGFKDSVLEQGFKLTDACVVLGDMNELGDSTPQYHREVGQYVKELGFTNVYFVGRFASHYVSGDPQGQPKTSSADFKSEYRGDCLKKFPIHFIKGSRSLQLESLFDIT</sequence>
<dbReference type="GO" id="GO:0047480">
    <property type="term" value="F:UDP-N-acetylmuramoyl-tripeptide-D-alanyl-D-alanine ligase activity"/>
    <property type="evidence" value="ECO:0007669"/>
    <property type="project" value="UniProtKB-EC"/>
</dbReference>
<dbReference type="PANTHER" id="PTHR43024:SF1">
    <property type="entry name" value="UDP-N-ACETYLMURAMOYL-TRIPEPTIDE--D-ALANYL-D-ALANINE LIGASE"/>
    <property type="match status" value="1"/>
</dbReference>
<dbReference type="InterPro" id="IPR004101">
    <property type="entry name" value="Mur_ligase_C"/>
</dbReference>
<dbReference type="PANTHER" id="PTHR43024">
    <property type="entry name" value="UDP-N-ACETYLMURAMOYL-TRIPEPTIDE--D-ALANYL-D-ALANINE LIGASE"/>
    <property type="match status" value="1"/>
</dbReference>
<dbReference type="InterPro" id="IPR013221">
    <property type="entry name" value="Mur_ligase_cen"/>
</dbReference>
<keyword evidence="2" id="KW-0547">Nucleotide-binding</keyword>
<organism evidence="6 7">
    <name type="scientific">Peredibacter starrii</name>
    <dbReference type="NCBI Taxonomy" id="28202"/>
    <lineage>
        <taxon>Bacteria</taxon>
        <taxon>Pseudomonadati</taxon>
        <taxon>Bdellovibrionota</taxon>
        <taxon>Bacteriovoracia</taxon>
        <taxon>Bacteriovoracales</taxon>
        <taxon>Bacteriovoracaceae</taxon>
        <taxon>Peredibacter</taxon>
    </lineage>
</organism>
<feature type="domain" description="Mur ligase central" evidence="5">
    <location>
        <begin position="121"/>
        <end position="306"/>
    </location>
</feature>
<dbReference type="EMBL" id="CP139487">
    <property type="protein sequence ID" value="WPU65473.1"/>
    <property type="molecule type" value="Genomic_DNA"/>
</dbReference>
<name>A0AAX4HQ61_9BACT</name>
<feature type="domain" description="Mur ligase C-terminal" evidence="4">
    <location>
        <begin position="331"/>
        <end position="412"/>
    </location>
</feature>
<dbReference type="Gene3D" id="3.40.1190.10">
    <property type="entry name" value="Mur-like, catalytic domain"/>
    <property type="match status" value="1"/>
</dbReference>
<evidence type="ECO:0000256" key="2">
    <source>
        <dbReference type="ARBA" id="ARBA00022741"/>
    </source>
</evidence>
<gene>
    <name evidence="6" type="primary">murF</name>
    <name evidence="6" type="ORF">SOO65_01810</name>
</gene>
<dbReference type="SUPFAM" id="SSF53244">
    <property type="entry name" value="MurD-like peptide ligases, peptide-binding domain"/>
    <property type="match status" value="1"/>
</dbReference>
<protein>
    <submittedName>
        <fullName evidence="6">UDP-N-acetylmuramoyl-tripeptide--D-alanyl-D-alanine ligase</fullName>
        <ecNumber evidence="6">6.3.2.10</ecNumber>
    </submittedName>
</protein>